<reference evidence="2 3" key="1">
    <citation type="journal article" date="2011" name="J. Gen. Appl. Microbiol.">
        <title>Draft genome sequencing of the enigmatic yeast Saitoella complicata.</title>
        <authorList>
            <person name="Nishida H."/>
            <person name="Hamamoto M."/>
            <person name="Sugiyama J."/>
        </authorList>
    </citation>
    <scope>NUCLEOTIDE SEQUENCE [LARGE SCALE GENOMIC DNA]</scope>
    <source>
        <strain evidence="2 3">NRRL Y-17804</strain>
    </source>
</reference>
<dbReference type="EMBL" id="BACD03000014">
    <property type="protein sequence ID" value="GAO48375.1"/>
    <property type="molecule type" value="Genomic_DNA"/>
</dbReference>
<dbReference type="STRING" id="698492.A0A0E9NG63"/>
<name>A0A0E9NG63_SAICN</name>
<organism evidence="2 3">
    <name type="scientific">Saitoella complicata (strain BCRC 22490 / CBS 7301 / JCM 7358 / NBRC 10748 / NRRL Y-17804)</name>
    <dbReference type="NCBI Taxonomy" id="698492"/>
    <lineage>
        <taxon>Eukaryota</taxon>
        <taxon>Fungi</taxon>
        <taxon>Dikarya</taxon>
        <taxon>Ascomycota</taxon>
        <taxon>Taphrinomycotina</taxon>
        <taxon>Taphrinomycotina incertae sedis</taxon>
        <taxon>Saitoella</taxon>
    </lineage>
</organism>
<dbReference type="GO" id="GO:0002100">
    <property type="term" value="P:tRNA wobble adenosine to inosine editing"/>
    <property type="evidence" value="ECO:0007669"/>
    <property type="project" value="InterPro"/>
</dbReference>
<sequence>MVFSYTLLDKLRFVLRRNLCRARDFTNRYITNKLIDRVEIHQRYILRDVWAVPPVKMDSLRILPAETAENVVSTILTTYNTLPKRGKPATRDDGTEEWTILAGVVLRKGDGLECVSLATGVKCLPASKVSLAKGLVLHDCHAEILALRGLNRFLLNECYQLAADPSFSSAYVAQAEGKNGSRPFKIKKDVTIHMWISTAPCGDASMENTAAEQEDATPWTFDESASGDSLLRGRSYFSLLGAVRAKPGRTDSPETLSKSCSDKLAYRASTSLLSSLTSGLISPANAYLENLLLPTNQYNKVSCQRAFQDRLIPLREPSNVWESGYKLIPFNTLPVKPELTFEHGKKDGAKPSPLSVVYVKNESTSEVLCGGVKHGNKPFSGRGASMLSKASIWELVQKIERTLNSKEVPLEEDNRTYNMVKKGGEFGAARGKVKTDVRNVLKVWKPQAEGADDFELPIPSQSLPRKQPLPLSPNLRQFLLNLLLLPLQIRQLTLLQLDLLGARSNLGSCLYDFGSGRPGGGGRSCLFFSDFAVMDGGTDSVLIWCFGHCLNAILRWIMGLELRLSIELGCKGSRVTGTWGKLRGERRGSARKQKKQRNAGVFFRVCAMIILINLPDLPPFRTRRHIIMLEREA</sequence>
<feature type="domain" description="A to I editase" evidence="1">
    <location>
        <begin position="116"/>
        <end position="425"/>
    </location>
</feature>
<evidence type="ECO:0000313" key="2">
    <source>
        <dbReference type="EMBL" id="GAO48375.1"/>
    </source>
</evidence>
<dbReference type="Pfam" id="PF02137">
    <property type="entry name" value="A_deamin"/>
    <property type="match status" value="1"/>
</dbReference>
<dbReference type="PROSITE" id="PS50141">
    <property type="entry name" value="A_DEAMIN_EDITASE"/>
    <property type="match status" value="1"/>
</dbReference>
<keyword evidence="3" id="KW-1185">Reference proteome</keyword>
<reference evidence="2 3" key="2">
    <citation type="journal article" date="2014" name="J. Gen. Appl. Microbiol.">
        <title>The early diverging ascomycetous budding yeast Saitoella complicata has three histone deacetylases belonging to the Clr6, Hos2, and Rpd3 lineages.</title>
        <authorList>
            <person name="Nishida H."/>
            <person name="Matsumoto T."/>
            <person name="Kondo S."/>
            <person name="Hamamoto M."/>
            <person name="Yoshikawa H."/>
        </authorList>
    </citation>
    <scope>NUCLEOTIDE SEQUENCE [LARGE SCALE GENOMIC DNA]</scope>
    <source>
        <strain evidence="2 3">NRRL Y-17804</strain>
    </source>
</reference>
<protein>
    <recommendedName>
        <fullName evidence="1">A to I editase domain-containing protein</fullName>
    </recommendedName>
</protein>
<dbReference type="PANTHER" id="PTHR47803">
    <property type="entry name" value="TRNA-SPECIFIC ADENOSINE DEAMINASE 1"/>
    <property type="match status" value="1"/>
</dbReference>
<evidence type="ECO:0000259" key="1">
    <source>
        <dbReference type="PROSITE" id="PS50141"/>
    </source>
</evidence>
<dbReference type="InterPro" id="IPR002466">
    <property type="entry name" value="A_deamin"/>
</dbReference>
<dbReference type="SMART" id="SM00552">
    <property type="entry name" value="ADEAMc"/>
    <property type="match status" value="1"/>
</dbReference>
<comment type="caution">
    <text evidence="2">The sequence shown here is derived from an EMBL/GenBank/DDBJ whole genome shotgun (WGS) entry which is preliminary data.</text>
</comment>
<gene>
    <name evidence="2" type="ORF">G7K_2548-t1</name>
</gene>
<dbReference type="InterPro" id="IPR042935">
    <property type="entry name" value="Tad1"/>
</dbReference>
<dbReference type="Proteomes" id="UP000033140">
    <property type="component" value="Unassembled WGS sequence"/>
</dbReference>
<proteinExistence type="predicted"/>
<dbReference type="GO" id="GO:0043829">
    <property type="term" value="F:tRNA-specific adenosine-37 deaminase activity"/>
    <property type="evidence" value="ECO:0007669"/>
    <property type="project" value="TreeGrafter"/>
</dbReference>
<evidence type="ECO:0000313" key="3">
    <source>
        <dbReference type="Proteomes" id="UP000033140"/>
    </source>
</evidence>
<dbReference type="AlphaFoldDB" id="A0A0E9NG63"/>
<accession>A0A0E9NG63</accession>
<dbReference type="PANTHER" id="PTHR47803:SF1">
    <property type="entry name" value="TRNA-SPECIFIC ADENOSINE DEAMINASE 1"/>
    <property type="match status" value="1"/>
</dbReference>
<reference evidence="2 3" key="3">
    <citation type="journal article" date="2015" name="Genome Announc.">
        <title>Draft Genome Sequence of the Archiascomycetous Yeast Saitoella complicata.</title>
        <authorList>
            <person name="Yamauchi K."/>
            <person name="Kondo S."/>
            <person name="Hamamoto M."/>
            <person name="Takahashi Y."/>
            <person name="Ogura Y."/>
            <person name="Hayashi T."/>
            <person name="Nishida H."/>
        </authorList>
    </citation>
    <scope>NUCLEOTIDE SEQUENCE [LARGE SCALE GENOMIC DNA]</scope>
    <source>
        <strain evidence="2 3">NRRL Y-17804</strain>
    </source>
</reference>
<dbReference type="GO" id="GO:0003723">
    <property type="term" value="F:RNA binding"/>
    <property type="evidence" value="ECO:0007669"/>
    <property type="project" value="InterPro"/>
</dbReference>